<dbReference type="AlphaFoldDB" id="B9SRC7"/>
<evidence type="ECO:0000256" key="5">
    <source>
        <dbReference type="ARBA" id="ARBA00022692"/>
    </source>
</evidence>
<feature type="region of interest" description="Disordered" evidence="10">
    <location>
        <begin position="205"/>
        <end position="235"/>
    </location>
</feature>
<reference evidence="12" key="1">
    <citation type="journal article" date="2010" name="Nat. Biotechnol.">
        <title>Draft genome sequence of the oilseed species Ricinus communis.</title>
        <authorList>
            <person name="Chan A.P."/>
            <person name="Crabtree J."/>
            <person name="Zhao Q."/>
            <person name="Lorenzi H."/>
            <person name="Orvis J."/>
            <person name="Puiu D."/>
            <person name="Melake-Berhan A."/>
            <person name="Jones K.M."/>
            <person name="Redman J."/>
            <person name="Chen G."/>
            <person name="Cahoon E.B."/>
            <person name="Gedil M."/>
            <person name="Stanke M."/>
            <person name="Haas B.J."/>
            <person name="Wortman J.R."/>
            <person name="Fraser-Liggett C.M."/>
            <person name="Ravel J."/>
            <person name="Rabinowicz P.D."/>
        </authorList>
    </citation>
    <scope>NUCLEOTIDE SEQUENCE [LARGE SCALE GENOMIC DNA]</scope>
    <source>
        <strain evidence="12">cv. Hale</strain>
    </source>
</reference>
<evidence type="ECO:0000313" key="11">
    <source>
        <dbReference type="EMBL" id="EEF33858.1"/>
    </source>
</evidence>
<evidence type="ECO:0000256" key="10">
    <source>
        <dbReference type="SAM" id="MobiDB-lite"/>
    </source>
</evidence>
<dbReference type="Proteomes" id="UP000008311">
    <property type="component" value="Unassembled WGS sequence"/>
</dbReference>
<keyword evidence="8" id="KW-0472">Membrane</keyword>
<evidence type="ECO:0000256" key="4">
    <source>
        <dbReference type="ARBA" id="ARBA00022502"/>
    </source>
</evidence>
<evidence type="ECO:0000256" key="1">
    <source>
        <dbReference type="ARBA" id="ARBA00004389"/>
    </source>
</evidence>
<dbReference type="FunCoup" id="B9SRC7">
    <property type="interactions" value="870"/>
</dbReference>
<keyword evidence="9" id="KW-0325">Glycoprotein</keyword>
<dbReference type="InterPro" id="IPR040039">
    <property type="entry name" value="PIGX"/>
</dbReference>
<comment type="pathway">
    <text evidence="2">Glycolipid biosynthesis; glycosylphosphatidylinositol-anchor biosynthesis.</text>
</comment>
<keyword evidence="12" id="KW-1185">Reference proteome</keyword>
<dbReference type="InterPro" id="IPR013233">
    <property type="entry name" value="PIG-X/PBN1"/>
</dbReference>
<evidence type="ECO:0000313" key="12">
    <source>
        <dbReference type="Proteomes" id="UP000008311"/>
    </source>
</evidence>
<evidence type="ECO:0000256" key="9">
    <source>
        <dbReference type="ARBA" id="ARBA00023180"/>
    </source>
</evidence>
<dbReference type="SMART" id="SM00780">
    <property type="entry name" value="PIG-X"/>
    <property type="match status" value="1"/>
</dbReference>
<dbReference type="InParanoid" id="B9SRC7"/>
<evidence type="ECO:0000256" key="6">
    <source>
        <dbReference type="ARBA" id="ARBA00022824"/>
    </source>
</evidence>
<evidence type="ECO:0008006" key="13">
    <source>
        <dbReference type="Google" id="ProtNLM"/>
    </source>
</evidence>
<proteinExistence type="inferred from homology"/>
<dbReference type="UniPathway" id="UPA00196"/>
<evidence type="ECO:0000256" key="8">
    <source>
        <dbReference type="ARBA" id="ARBA00023136"/>
    </source>
</evidence>
<keyword evidence="6" id="KW-0256">Endoplasmic reticulum</keyword>
<dbReference type="PANTHER" id="PTHR28650">
    <property type="entry name" value="PHOSPHATIDYLINOSITOL-GLYCAN BIOSYNTHESIS CLASS X PROTEIN"/>
    <property type="match status" value="1"/>
</dbReference>
<dbReference type="Pfam" id="PF08320">
    <property type="entry name" value="PIG-X"/>
    <property type="match status" value="1"/>
</dbReference>
<keyword evidence="5" id="KW-0812">Transmembrane</keyword>
<gene>
    <name evidence="11" type="ORF">RCOM_0614020</name>
</gene>
<evidence type="ECO:0000256" key="7">
    <source>
        <dbReference type="ARBA" id="ARBA00022989"/>
    </source>
</evidence>
<evidence type="ECO:0000256" key="3">
    <source>
        <dbReference type="ARBA" id="ARBA00010345"/>
    </source>
</evidence>
<dbReference type="EMBL" id="EQ974096">
    <property type="protein sequence ID" value="EEF33858.1"/>
    <property type="molecule type" value="Genomic_DNA"/>
</dbReference>
<keyword evidence="4" id="KW-0337">GPI-anchor biosynthesis</keyword>
<dbReference type="GO" id="GO:0006506">
    <property type="term" value="P:GPI anchor biosynthetic process"/>
    <property type="evidence" value="ECO:0007669"/>
    <property type="project" value="UniProtKB-UniPathway"/>
</dbReference>
<comment type="similarity">
    <text evidence="3">Belongs to the PIGX family.</text>
</comment>
<protein>
    <recommendedName>
        <fullName evidence="13">Phosphatidylinositol-glycan biosynthesis class X protein</fullName>
    </recommendedName>
</protein>
<accession>B9SRC7</accession>
<dbReference type="STRING" id="3988.B9SRC7"/>
<dbReference type="eggNOG" id="ENOG502QXU6">
    <property type="taxonomic scope" value="Eukaryota"/>
</dbReference>
<keyword evidence="7" id="KW-1133">Transmembrane helix</keyword>
<dbReference type="PANTHER" id="PTHR28650:SF1">
    <property type="entry name" value="PHOSPHATIDYLINOSITOL-GLYCAN BIOSYNTHESIS CLASS X PROTEIN"/>
    <property type="match status" value="1"/>
</dbReference>
<comment type="subcellular location">
    <subcellularLocation>
        <location evidence="1">Endoplasmic reticulum membrane</location>
        <topology evidence="1">Single-pass membrane protein</topology>
    </subcellularLocation>
</comment>
<evidence type="ECO:0000256" key="2">
    <source>
        <dbReference type="ARBA" id="ARBA00004687"/>
    </source>
</evidence>
<organism evidence="11 12">
    <name type="scientific">Ricinus communis</name>
    <name type="common">Castor bean</name>
    <dbReference type="NCBI Taxonomy" id="3988"/>
    <lineage>
        <taxon>Eukaryota</taxon>
        <taxon>Viridiplantae</taxon>
        <taxon>Streptophyta</taxon>
        <taxon>Embryophyta</taxon>
        <taxon>Tracheophyta</taxon>
        <taxon>Spermatophyta</taxon>
        <taxon>Magnoliopsida</taxon>
        <taxon>eudicotyledons</taxon>
        <taxon>Gunneridae</taxon>
        <taxon>Pentapetalae</taxon>
        <taxon>rosids</taxon>
        <taxon>fabids</taxon>
        <taxon>Malpighiales</taxon>
        <taxon>Euphorbiaceae</taxon>
        <taxon>Acalyphoideae</taxon>
        <taxon>Acalypheae</taxon>
        <taxon>Ricinus</taxon>
    </lineage>
</organism>
<name>B9SRC7_RICCO</name>
<sequence>MADKVLHHSCKLLPDNPNDLYRLSVTNRLLIGEGSHRHLYSSIKFHFQSESISQLPNFTNCKFIILERLPSGVFADPFELQHLLQRGAFADLAVFGDTNLELPSVASNRSIVEIHMNFSTRIFFGQTNELEISIDLPLHARYPPSGESGYFEIEFGAPDLLMNCKMEGNLSNQSCLFTPNIVCIESNTGTILWRVPSGTRTHAEYRGQVGAGPDRNTRNSPRSIGPLNVQLNGSQ</sequence>
<dbReference type="GO" id="GO:0005789">
    <property type="term" value="C:endoplasmic reticulum membrane"/>
    <property type="evidence" value="ECO:0007669"/>
    <property type="project" value="UniProtKB-SubCell"/>
</dbReference>